<dbReference type="Gene3D" id="3.30.160.170">
    <property type="entry name" value="FlaG-like"/>
    <property type="match status" value="1"/>
</dbReference>
<dbReference type="Proteomes" id="UP000007488">
    <property type="component" value="Chromosome"/>
</dbReference>
<dbReference type="OrthoDB" id="9799867at2"/>
<dbReference type="Pfam" id="PF03646">
    <property type="entry name" value="FlaG"/>
    <property type="match status" value="1"/>
</dbReference>
<dbReference type="EMBL" id="CP002547">
    <property type="protein sequence ID" value="ADY54949.1"/>
    <property type="molecule type" value="Genomic_DNA"/>
</dbReference>
<keyword evidence="1" id="KW-0969">Cilium</keyword>
<dbReference type="KEGG" id="sgy:Sgly_0586"/>
<reference evidence="2" key="2">
    <citation type="submission" date="2011-02" db="EMBL/GenBank/DDBJ databases">
        <title>The complete genome of Syntrophobotulus glycolicus DSM 8271.</title>
        <authorList>
            <person name="Lucas S."/>
            <person name="Copeland A."/>
            <person name="Lapidus A."/>
            <person name="Bruce D."/>
            <person name="Goodwin L."/>
            <person name="Pitluck S."/>
            <person name="Kyrpides N."/>
            <person name="Mavromatis K."/>
            <person name="Pagani I."/>
            <person name="Ivanova N."/>
            <person name="Mikhailova N."/>
            <person name="Chertkov O."/>
            <person name="Held B."/>
            <person name="Detter J.C."/>
            <person name="Tapia R."/>
            <person name="Han C."/>
            <person name="Land M."/>
            <person name="Hauser L."/>
            <person name="Markowitz V."/>
            <person name="Cheng J.-F."/>
            <person name="Hugenholtz P."/>
            <person name="Woyke T."/>
            <person name="Wu D."/>
            <person name="Spring S."/>
            <person name="Schroeder M."/>
            <person name="Brambilla E."/>
            <person name="Klenk H.-P."/>
            <person name="Eisen J.A."/>
        </authorList>
    </citation>
    <scope>NUCLEOTIDE SEQUENCE [LARGE SCALE GENOMIC DNA]</scope>
    <source>
        <strain evidence="2">DSM 8271 / FlGlyR</strain>
    </source>
</reference>
<dbReference type="HOGENOM" id="CLU_120910_3_2_9"/>
<keyword evidence="1" id="KW-0282">Flagellum</keyword>
<dbReference type="SUPFAM" id="SSF160214">
    <property type="entry name" value="FlaG-like"/>
    <property type="match status" value="1"/>
</dbReference>
<dbReference type="InterPro" id="IPR035924">
    <property type="entry name" value="FlaG-like_sf"/>
</dbReference>
<accession>F0SZE4</accession>
<keyword evidence="2" id="KW-1185">Reference proteome</keyword>
<dbReference type="AlphaFoldDB" id="F0SZE4"/>
<name>F0SZE4_SYNGF</name>
<protein>
    <submittedName>
        <fullName evidence="1">Flagellar protein FlaG protein</fullName>
    </submittedName>
</protein>
<evidence type="ECO:0000313" key="2">
    <source>
        <dbReference type="Proteomes" id="UP000007488"/>
    </source>
</evidence>
<dbReference type="InterPro" id="IPR005186">
    <property type="entry name" value="FlaG"/>
</dbReference>
<proteinExistence type="predicted"/>
<organism evidence="1 2">
    <name type="scientific">Syntrophobotulus glycolicus (strain DSM 8271 / FlGlyR)</name>
    <dbReference type="NCBI Taxonomy" id="645991"/>
    <lineage>
        <taxon>Bacteria</taxon>
        <taxon>Bacillati</taxon>
        <taxon>Bacillota</taxon>
        <taxon>Clostridia</taxon>
        <taxon>Eubacteriales</taxon>
        <taxon>Desulfitobacteriaceae</taxon>
        <taxon>Syntrophobotulus</taxon>
    </lineage>
</organism>
<evidence type="ECO:0000313" key="1">
    <source>
        <dbReference type="EMBL" id="ADY54949.1"/>
    </source>
</evidence>
<gene>
    <name evidence="1" type="ordered locus">Sgly_0586</name>
</gene>
<reference evidence="1 2" key="1">
    <citation type="journal article" date="2011" name="Stand. Genomic Sci.">
        <title>Complete genome sequence of Syntrophobotulus glycolicus type strain (FlGlyR).</title>
        <authorList>
            <person name="Han C."/>
            <person name="Mwirichia R."/>
            <person name="Chertkov O."/>
            <person name="Held B."/>
            <person name="Lapidus A."/>
            <person name="Nolan M."/>
            <person name="Lucas S."/>
            <person name="Hammon N."/>
            <person name="Deshpande S."/>
            <person name="Cheng J.F."/>
            <person name="Tapia R."/>
            <person name="Goodwin L."/>
            <person name="Pitluck S."/>
            <person name="Huntemann M."/>
            <person name="Liolios K."/>
            <person name="Ivanova N."/>
            <person name="Pagani I."/>
            <person name="Mavromatis K."/>
            <person name="Ovchinikova G."/>
            <person name="Pati A."/>
            <person name="Chen A."/>
            <person name="Palaniappan K."/>
            <person name="Land M."/>
            <person name="Hauser L."/>
            <person name="Brambilla E.M."/>
            <person name="Rohde M."/>
            <person name="Spring S."/>
            <person name="Sikorski J."/>
            <person name="Goker M."/>
            <person name="Woyke T."/>
            <person name="Bristow J."/>
            <person name="Eisen J.A."/>
            <person name="Markowitz V."/>
            <person name="Hugenholtz P."/>
            <person name="Kyrpides N.C."/>
            <person name="Klenk H.P."/>
            <person name="Detter J.C."/>
        </authorList>
    </citation>
    <scope>NUCLEOTIDE SEQUENCE [LARGE SCALE GENOMIC DNA]</scope>
    <source>
        <strain evidence="2">DSM 8271 / FlGlyR</strain>
    </source>
</reference>
<keyword evidence="1" id="KW-0966">Cell projection</keyword>
<dbReference type="STRING" id="645991.Sgly_0586"/>
<dbReference type="PANTHER" id="PTHR37166">
    <property type="entry name" value="PROTEIN FLAG"/>
    <property type="match status" value="1"/>
</dbReference>
<sequence length="123" mass="13873">MISQVQPNGQQVPILPVDAYPGQKLEGAREMPRLVVDSKEQASAAKEEIPREEVEKATDKLNRLMGLIEKRLRFSIHEKSQRVMVKVIDQETGDVLQEIPPKRVLDMLSSLADLIGVFIDKKV</sequence>
<dbReference type="RefSeq" id="WP_013623820.1">
    <property type="nucleotide sequence ID" value="NC_015172.1"/>
</dbReference>
<dbReference type="eggNOG" id="COG1334">
    <property type="taxonomic scope" value="Bacteria"/>
</dbReference>
<dbReference type="PANTHER" id="PTHR37166:SF1">
    <property type="entry name" value="PROTEIN FLAG"/>
    <property type="match status" value="1"/>
</dbReference>